<proteinExistence type="predicted"/>
<evidence type="ECO:0000313" key="2">
    <source>
        <dbReference type="EMBL" id="CEK71114.1"/>
    </source>
</evidence>
<dbReference type="EMBL" id="HACG01024249">
    <property type="protein sequence ID" value="CEK71114.1"/>
    <property type="molecule type" value="Transcribed_RNA"/>
</dbReference>
<dbReference type="EMBL" id="HACG01024248">
    <property type="protein sequence ID" value="CEK71113.1"/>
    <property type="molecule type" value="Transcribed_RNA"/>
</dbReference>
<dbReference type="AlphaFoldDB" id="A0A0B6ZR46"/>
<name>A0A0B6ZR46_9EUPU</name>
<evidence type="ECO:0000313" key="1">
    <source>
        <dbReference type="EMBL" id="CEK71113.1"/>
    </source>
</evidence>
<sequence length="49" mass="5627">MNIIEKIPRHVENMLLPYYTLVSKQSVSNLSVSTSSEIRYTISPWMVIG</sequence>
<accession>A0A0B6ZR46</accession>
<organism evidence="2">
    <name type="scientific">Arion vulgaris</name>
    <dbReference type="NCBI Taxonomy" id="1028688"/>
    <lineage>
        <taxon>Eukaryota</taxon>
        <taxon>Metazoa</taxon>
        <taxon>Spiralia</taxon>
        <taxon>Lophotrochozoa</taxon>
        <taxon>Mollusca</taxon>
        <taxon>Gastropoda</taxon>
        <taxon>Heterobranchia</taxon>
        <taxon>Euthyneura</taxon>
        <taxon>Panpulmonata</taxon>
        <taxon>Eupulmonata</taxon>
        <taxon>Stylommatophora</taxon>
        <taxon>Helicina</taxon>
        <taxon>Arionoidea</taxon>
        <taxon>Arionidae</taxon>
        <taxon>Arion</taxon>
    </lineage>
</organism>
<reference evidence="2" key="1">
    <citation type="submission" date="2014-12" db="EMBL/GenBank/DDBJ databases">
        <title>Insight into the proteome of Arion vulgaris.</title>
        <authorList>
            <person name="Aradska J."/>
            <person name="Bulat T."/>
            <person name="Smidak R."/>
            <person name="Sarate P."/>
            <person name="Gangsoo J."/>
            <person name="Sialana F."/>
            <person name="Bilban M."/>
            <person name="Lubec G."/>
        </authorList>
    </citation>
    <scope>NUCLEOTIDE SEQUENCE</scope>
    <source>
        <tissue evidence="2">Skin</tissue>
    </source>
</reference>
<protein>
    <submittedName>
        <fullName evidence="2">Uncharacterized protein</fullName>
    </submittedName>
</protein>
<gene>
    <name evidence="2" type="primary">ORF76977</name>
    <name evidence="1" type="synonym">ORF76973</name>
</gene>